<evidence type="ECO:0000313" key="2">
    <source>
        <dbReference type="RefSeq" id="XP_073792733.1"/>
    </source>
</evidence>
<protein>
    <submittedName>
        <fullName evidence="2">Uncharacterized protein isoform X1</fullName>
    </submittedName>
</protein>
<name>A0AC58IER9_DANRE</name>
<dbReference type="RefSeq" id="XP_073792733.1">
    <property type="nucleotide sequence ID" value="XM_073936632.1"/>
</dbReference>
<keyword evidence="1" id="KW-1185">Reference proteome</keyword>
<proteinExistence type="predicted"/>
<evidence type="ECO:0000313" key="1">
    <source>
        <dbReference type="Proteomes" id="UP000000437"/>
    </source>
</evidence>
<sequence length="306" mass="33934">MWMRPFLLVLSVCVFWQDGSTNQMPDKCQDAAVMKAAEEALEQINAERQEGYILTLNRIYNVKLHKKADGINHLHLTLDVLATQCHVISRRKWKSCAVKDIGNLPAFGTCEASVSLESTIKVQSYNCSVQQVTARAILEACPDCPTAERLDDPVISETTQMALRKYNKESTSPHLFTLVNITAASMQWVVGPSYFVEFIVQESECRRNSSEIDLTQCPPKDSQSALKGFCSGSHITADDTLEIKVLVDVKCEIFQPVAVQQEVSRPVGSVHVLSPSLSEPPPRAPPLSSSCPGDRKHHLGLRELDL</sequence>
<dbReference type="Proteomes" id="UP000000437">
    <property type="component" value="Chromosome 22"/>
</dbReference>
<accession>A0AC58IER9</accession>
<gene>
    <name evidence="2" type="primary">si:ch211-284e20.8</name>
</gene>
<organism evidence="1 2">
    <name type="scientific">Danio rerio</name>
    <name type="common">Zebrafish</name>
    <name type="synonym">Brachydanio rerio</name>
    <dbReference type="NCBI Taxonomy" id="7955"/>
    <lineage>
        <taxon>Eukaryota</taxon>
        <taxon>Metazoa</taxon>
        <taxon>Chordata</taxon>
        <taxon>Craniata</taxon>
        <taxon>Vertebrata</taxon>
        <taxon>Euteleostomi</taxon>
        <taxon>Actinopterygii</taxon>
        <taxon>Neopterygii</taxon>
        <taxon>Teleostei</taxon>
        <taxon>Ostariophysi</taxon>
        <taxon>Cypriniformes</taxon>
        <taxon>Danionidae</taxon>
        <taxon>Danioninae</taxon>
        <taxon>Danio</taxon>
    </lineage>
</organism>
<reference evidence="2" key="1">
    <citation type="submission" date="2025-08" db="UniProtKB">
        <authorList>
            <consortium name="RefSeq"/>
        </authorList>
    </citation>
    <scope>IDENTIFICATION</scope>
    <source>
        <strain evidence="2">Tuebingen</strain>
        <tissue evidence="2">Fibroblasts and whole tissue</tissue>
    </source>
</reference>